<dbReference type="PANTHER" id="PTHR47332:SF6">
    <property type="entry name" value="SET DOMAIN-CONTAINING PROTEIN"/>
    <property type="match status" value="1"/>
</dbReference>
<keyword evidence="4" id="KW-1185">Reference proteome</keyword>
<dbReference type="Gene3D" id="2.170.270.10">
    <property type="entry name" value="SET domain"/>
    <property type="match status" value="1"/>
</dbReference>
<evidence type="ECO:0000313" key="4">
    <source>
        <dbReference type="Proteomes" id="UP001628179"/>
    </source>
</evidence>
<dbReference type="PANTHER" id="PTHR47332">
    <property type="entry name" value="SET DOMAIN-CONTAINING PROTEIN 5"/>
    <property type="match status" value="1"/>
</dbReference>
<accession>A0ABQ0G4K6</accession>
<dbReference type="InterPro" id="IPR053185">
    <property type="entry name" value="SET_domain_protein"/>
</dbReference>
<dbReference type="Proteomes" id="UP001628179">
    <property type="component" value="Unassembled WGS sequence"/>
</dbReference>
<dbReference type="SMART" id="SM00317">
    <property type="entry name" value="SET"/>
    <property type="match status" value="1"/>
</dbReference>
<reference evidence="3 4" key="1">
    <citation type="submission" date="2024-09" db="EMBL/GenBank/DDBJ databases">
        <title>Itraconazole resistance in Madurella fahalii resulting from another homologue of gene encoding cytochrome P450 14-alpha sterol demethylase (CYP51).</title>
        <authorList>
            <person name="Yoshioka I."/>
            <person name="Fahal A.H."/>
            <person name="Kaneko S."/>
            <person name="Yaguchi T."/>
        </authorList>
    </citation>
    <scope>NUCLEOTIDE SEQUENCE [LARGE SCALE GENOMIC DNA]</scope>
    <source>
        <strain evidence="3 4">IFM 68171</strain>
    </source>
</reference>
<dbReference type="RefSeq" id="XP_070914441.1">
    <property type="nucleotide sequence ID" value="XM_071058340.1"/>
</dbReference>
<keyword evidence="1" id="KW-0732">Signal</keyword>
<dbReference type="PROSITE" id="PS50280">
    <property type="entry name" value="SET"/>
    <property type="match status" value="1"/>
</dbReference>
<organism evidence="3 4">
    <name type="scientific">Madurella fahalii</name>
    <dbReference type="NCBI Taxonomy" id="1157608"/>
    <lineage>
        <taxon>Eukaryota</taxon>
        <taxon>Fungi</taxon>
        <taxon>Dikarya</taxon>
        <taxon>Ascomycota</taxon>
        <taxon>Pezizomycotina</taxon>
        <taxon>Sordariomycetes</taxon>
        <taxon>Sordariomycetidae</taxon>
        <taxon>Sordariales</taxon>
        <taxon>Sordariales incertae sedis</taxon>
        <taxon>Madurella</taxon>
    </lineage>
</organism>
<dbReference type="EMBL" id="BAAFSV010000002">
    <property type="protein sequence ID" value="GAB1312708.1"/>
    <property type="molecule type" value="Genomic_DNA"/>
</dbReference>
<dbReference type="Pfam" id="PF00856">
    <property type="entry name" value="SET"/>
    <property type="match status" value="1"/>
</dbReference>
<feature type="domain" description="SET" evidence="2">
    <location>
        <begin position="132"/>
        <end position="279"/>
    </location>
</feature>
<comment type="caution">
    <text evidence="3">The sequence shown here is derived from an EMBL/GenBank/DDBJ whole genome shotgun (WGS) entry which is preliminary data.</text>
</comment>
<evidence type="ECO:0000256" key="1">
    <source>
        <dbReference type="SAM" id="SignalP"/>
    </source>
</evidence>
<evidence type="ECO:0000259" key="2">
    <source>
        <dbReference type="PROSITE" id="PS50280"/>
    </source>
</evidence>
<evidence type="ECO:0000313" key="3">
    <source>
        <dbReference type="EMBL" id="GAB1312708.1"/>
    </source>
</evidence>
<dbReference type="InterPro" id="IPR046341">
    <property type="entry name" value="SET_dom_sf"/>
</dbReference>
<feature type="chain" id="PRO_5046773299" evidence="1">
    <location>
        <begin position="25"/>
        <end position="400"/>
    </location>
</feature>
<dbReference type="CDD" id="cd20071">
    <property type="entry name" value="SET_SMYD"/>
    <property type="match status" value="1"/>
</dbReference>
<name>A0ABQ0G4K6_9PEZI</name>
<dbReference type="GeneID" id="98173663"/>
<sequence>MAPLWHFGALGALVLLHSVSPTAATKNGSSRQTAEVSGIHLAEAECLPGPLQLDNYPPCESVASRSTPWTHHPYCVENTSYCVFTNANFRGSSRGVSIIDVPSSNTTGVTSTVASIADLLLSDEPETEQEPPPYEVQDIPGKGKGLVATRKILRGQAFMVDYAALVADTQFPSRVKRDQGRQLLTEAVQRLPAAELILNLARSSSDPDNVPAAEDVMKTNSFSVDIGGKAYMALFPHIARINHACKPSALTRFNSTTLSNTVTAFHDILPGEEITISYSPFGLTSQARQQTLLQKWGFQCTCPLCSSSPSVLAASDARRKKIATLGDEVLKMLDRGDSPKRAAEMYEEVVDAVREEGLVPHLGAHYEVLGRLYLAAGDQRKGVELVKKGVEEGRGFEGVF</sequence>
<proteinExistence type="predicted"/>
<gene>
    <name evidence="3" type="ORF">MFIFM68171_02918</name>
</gene>
<dbReference type="SUPFAM" id="SSF82199">
    <property type="entry name" value="SET domain"/>
    <property type="match status" value="1"/>
</dbReference>
<protein>
    <submittedName>
        <fullName evidence="3">SET domain-containing protein 5</fullName>
    </submittedName>
</protein>
<dbReference type="InterPro" id="IPR001214">
    <property type="entry name" value="SET_dom"/>
</dbReference>
<feature type="signal peptide" evidence="1">
    <location>
        <begin position="1"/>
        <end position="24"/>
    </location>
</feature>